<dbReference type="InterPro" id="IPR036390">
    <property type="entry name" value="WH_DNA-bd_sf"/>
</dbReference>
<dbReference type="InterPro" id="IPR036388">
    <property type="entry name" value="WH-like_DNA-bd_sf"/>
</dbReference>
<evidence type="ECO:0000313" key="4">
    <source>
        <dbReference type="Proteomes" id="UP000598820"/>
    </source>
</evidence>
<dbReference type="Gene3D" id="1.10.10.10">
    <property type="entry name" value="Winged helix-like DNA-binding domain superfamily/Winged helix DNA-binding domain"/>
    <property type="match status" value="1"/>
</dbReference>
<feature type="domain" description="NrtR DNA-binding winged helix" evidence="2">
    <location>
        <begin position="179"/>
        <end position="238"/>
    </location>
</feature>
<feature type="domain" description="Nudix hydrolase" evidence="1">
    <location>
        <begin position="14"/>
        <end position="157"/>
    </location>
</feature>
<dbReference type="Gene3D" id="3.90.79.10">
    <property type="entry name" value="Nucleoside Triphosphate Pyrophosphohydrolase"/>
    <property type="match status" value="1"/>
</dbReference>
<dbReference type="InterPro" id="IPR000086">
    <property type="entry name" value="NUDIX_hydrolase_dom"/>
</dbReference>
<dbReference type="Pfam" id="PF00293">
    <property type="entry name" value="NUDIX"/>
    <property type="match status" value="1"/>
</dbReference>
<dbReference type="SUPFAM" id="SSF46785">
    <property type="entry name" value="Winged helix' DNA-binding domain"/>
    <property type="match status" value="1"/>
</dbReference>
<dbReference type="PANTHER" id="PTHR43736">
    <property type="entry name" value="ADP-RIBOSE PYROPHOSPHATASE"/>
    <property type="match status" value="1"/>
</dbReference>
<dbReference type="PANTHER" id="PTHR43736:SF4">
    <property type="entry name" value="SLR1690 PROTEIN"/>
    <property type="match status" value="1"/>
</dbReference>
<evidence type="ECO:0000313" key="3">
    <source>
        <dbReference type="EMBL" id="MBD2702718.1"/>
    </source>
</evidence>
<comment type="caution">
    <text evidence="3">The sequence shown here is derived from an EMBL/GenBank/DDBJ whole genome shotgun (WGS) entry which is preliminary data.</text>
</comment>
<dbReference type="RefSeq" id="WP_190888566.1">
    <property type="nucleotide sequence ID" value="NZ_JACWZY010000016.1"/>
</dbReference>
<dbReference type="CDD" id="cd18873">
    <property type="entry name" value="NUDIX_NadM_like"/>
    <property type="match status" value="1"/>
</dbReference>
<dbReference type="InterPro" id="IPR054105">
    <property type="entry name" value="WHD_NrtR"/>
</dbReference>
<evidence type="ECO:0000259" key="1">
    <source>
        <dbReference type="Pfam" id="PF00293"/>
    </source>
</evidence>
<dbReference type="SUPFAM" id="SSF55811">
    <property type="entry name" value="Nudix"/>
    <property type="match status" value="1"/>
</dbReference>
<dbReference type="Proteomes" id="UP000598820">
    <property type="component" value="Unassembled WGS sequence"/>
</dbReference>
<protein>
    <submittedName>
        <fullName evidence="3">NUDIX hydrolase</fullName>
    </submittedName>
</protein>
<organism evidence="3 4">
    <name type="scientific">Spirosoma profusum</name>
    <dbReference type="NCBI Taxonomy" id="2771354"/>
    <lineage>
        <taxon>Bacteria</taxon>
        <taxon>Pseudomonadati</taxon>
        <taxon>Bacteroidota</taxon>
        <taxon>Cytophagia</taxon>
        <taxon>Cytophagales</taxon>
        <taxon>Cytophagaceae</taxon>
        <taxon>Spirosoma</taxon>
    </lineage>
</organism>
<reference evidence="3" key="1">
    <citation type="submission" date="2020-09" db="EMBL/GenBank/DDBJ databases">
        <authorList>
            <person name="Kim M.K."/>
        </authorList>
    </citation>
    <scope>NUCLEOTIDE SEQUENCE</scope>
    <source>
        <strain evidence="3">BT702</strain>
    </source>
</reference>
<evidence type="ECO:0000259" key="2">
    <source>
        <dbReference type="Pfam" id="PF21906"/>
    </source>
</evidence>
<dbReference type="Pfam" id="PF21906">
    <property type="entry name" value="WHD_NrtR"/>
    <property type="match status" value="1"/>
</dbReference>
<keyword evidence="3" id="KW-0378">Hydrolase</keyword>
<dbReference type="AlphaFoldDB" id="A0A927ARQ9"/>
<dbReference type="InterPro" id="IPR015797">
    <property type="entry name" value="NUDIX_hydrolase-like_dom_sf"/>
</dbReference>
<dbReference type="EMBL" id="JACWZY010000016">
    <property type="protein sequence ID" value="MBD2702718.1"/>
    <property type="molecule type" value="Genomic_DNA"/>
</dbReference>
<proteinExistence type="predicted"/>
<keyword evidence="4" id="KW-1185">Reference proteome</keyword>
<name>A0A927ARQ9_9BACT</name>
<sequence length="241" mass="28532">MHSLTEQNYIQQLSIDCVIFGYENQQLKVLISTLKFKGDFQVLPSGFIYQGEDVDEAARRILEDRTSIKDTYLEQFHVFGKADRSNRAFLDRLIELNPDLVILHQQQRQQYEWFTRRFVSIGYYALVDMAKVIPQKHEIDQSITWYDVRQLPILAMDHNEIVQKAIDTLRLTLDQRLSAFSLLPESFTMKDVQEVYEAIYDKPFARNNFQKKILDMNVLERLEKKFTGAANKAPYLYRYIK</sequence>
<dbReference type="GO" id="GO:0016787">
    <property type="term" value="F:hydrolase activity"/>
    <property type="evidence" value="ECO:0007669"/>
    <property type="project" value="UniProtKB-KW"/>
</dbReference>
<gene>
    <name evidence="3" type="ORF">IC229_18875</name>
</gene>
<accession>A0A927ARQ9</accession>